<feature type="region of interest" description="Disordered" evidence="1">
    <location>
        <begin position="135"/>
        <end position="159"/>
    </location>
</feature>
<dbReference type="Pfam" id="PF13391">
    <property type="entry name" value="HNH_2"/>
    <property type="match status" value="1"/>
</dbReference>
<dbReference type="EMBL" id="CP038469">
    <property type="protein sequence ID" value="QBX79982.1"/>
    <property type="molecule type" value="Genomic_DNA"/>
</dbReference>
<evidence type="ECO:0000313" key="4">
    <source>
        <dbReference type="Proteomes" id="UP000296284"/>
    </source>
</evidence>
<evidence type="ECO:0000259" key="2">
    <source>
        <dbReference type="Pfam" id="PF13391"/>
    </source>
</evidence>
<accession>A0ABX5T382</accession>
<name>A0ABX5T382_9ENTR</name>
<evidence type="ECO:0000256" key="1">
    <source>
        <dbReference type="SAM" id="MobiDB-lite"/>
    </source>
</evidence>
<sequence>MSEEINNKNFKRNYDALRRAATEKYPNFFATGVDSKVETWLNFWAEHDDFSPADAQDRVCDLEDIYQQRFSDKEKNEIPLYPPLDSSEIKNRREIMNDSVRAVRQRKLQLGHRLPGMDANEEEILQTALERIRREREESDSEYAMNKENRHTTKKTHLSENEAPVLTDEQQWLIGLEENTKQNYFQWCSKNNLLCVRKNWSLYQAALAQNSPGCQNNNVETPAGTNSQLTSQQDTDHNREFLASVGWSPEEIDSIDDSQAAKVYAEELDRQVLNSPHFNNSGPKYSRVEVRPAQGRFRAEVLRNWGDACAITGQKLVVEACHIIAHAEGGASTIENGIALAVDLHRLLDAGHLLIVDETVLMSDEARCEKRYADLHNKKLRTPRKAIMYRS</sequence>
<dbReference type="RefSeq" id="WP_135322022.1">
    <property type="nucleotide sequence ID" value="NZ_CP038469.1"/>
</dbReference>
<protein>
    <submittedName>
        <fullName evidence="3">HNH endonuclease</fullName>
    </submittedName>
</protein>
<dbReference type="InterPro" id="IPR003615">
    <property type="entry name" value="HNH_nuc"/>
</dbReference>
<dbReference type="Proteomes" id="UP000296284">
    <property type="component" value="Chromosome"/>
</dbReference>
<reference evidence="3 4" key="1">
    <citation type="submission" date="2019-03" db="EMBL/GenBank/DDBJ databases">
        <title>Complete genome sequence of Citrobacter sp. SNU WT2 isolated from diseased rainbow trout.</title>
        <authorList>
            <person name="Oh W.T."/>
            <person name="Park S.C."/>
        </authorList>
    </citation>
    <scope>NUCLEOTIDE SEQUENCE [LARGE SCALE GENOMIC DNA]</scope>
    <source>
        <strain evidence="3 4">SNU WT2</strain>
    </source>
</reference>
<organism evidence="3 4">
    <name type="scientific">Citrobacter tructae</name>
    <dbReference type="NCBI Taxonomy" id="2562449"/>
    <lineage>
        <taxon>Bacteria</taxon>
        <taxon>Pseudomonadati</taxon>
        <taxon>Pseudomonadota</taxon>
        <taxon>Gammaproteobacteria</taxon>
        <taxon>Enterobacterales</taxon>
        <taxon>Enterobacteriaceae</taxon>
        <taxon>Citrobacter</taxon>
    </lineage>
</organism>
<dbReference type="GO" id="GO:0004519">
    <property type="term" value="F:endonuclease activity"/>
    <property type="evidence" value="ECO:0007669"/>
    <property type="project" value="UniProtKB-KW"/>
</dbReference>
<evidence type="ECO:0000313" key="3">
    <source>
        <dbReference type="EMBL" id="QBX79982.1"/>
    </source>
</evidence>
<keyword evidence="4" id="KW-1185">Reference proteome</keyword>
<keyword evidence="3" id="KW-0255">Endonuclease</keyword>
<proteinExistence type="predicted"/>
<keyword evidence="3" id="KW-0540">Nuclease</keyword>
<gene>
    <name evidence="3" type="ORF">E4Z61_06235</name>
</gene>
<keyword evidence="3" id="KW-0378">Hydrolase</keyword>
<feature type="domain" description="HNH nuclease" evidence="2">
    <location>
        <begin position="309"/>
        <end position="355"/>
    </location>
</feature>